<proteinExistence type="predicted"/>
<protein>
    <submittedName>
        <fullName evidence="1">Phospholipase</fullName>
    </submittedName>
</protein>
<gene>
    <name evidence="1" type="ORF">ENR23_04935</name>
</gene>
<dbReference type="EMBL" id="DSQF01000012">
    <property type="protein sequence ID" value="HGZ42765.1"/>
    <property type="molecule type" value="Genomic_DNA"/>
</dbReference>
<dbReference type="Gene3D" id="3.40.50.1820">
    <property type="entry name" value="alpha/beta hydrolase"/>
    <property type="match status" value="1"/>
</dbReference>
<name>A0A832MKS7_UNCEI</name>
<dbReference type="InterPro" id="IPR029058">
    <property type="entry name" value="AB_hydrolase_fold"/>
</dbReference>
<accession>A0A832MKS7</accession>
<reference evidence="1" key="1">
    <citation type="journal article" date="2020" name="mSystems">
        <title>Genome- and Community-Level Interaction Insights into Carbon Utilization and Element Cycling Functions of Hydrothermarchaeota in Hydrothermal Sediment.</title>
        <authorList>
            <person name="Zhou Z."/>
            <person name="Liu Y."/>
            <person name="Xu W."/>
            <person name="Pan J."/>
            <person name="Luo Z.H."/>
            <person name="Li M."/>
        </authorList>
    </citation>
    <scope>NUCLEOTIDE SEQUENCE [LARGE SCALE GENOMIC DNA]</scope>
    <source>
        <strain evidence="1">SpSt-381</strain>
    </source>
</reference>
<organism evidence="1">
    <name type="scientific">Eiseniibacteriota bacterium</name>
    <dbReference type="NCBI Taxonomy" id="2212470"/>
    <lineage>
        <taxon>Bacteria</taxon>
        <taxon>Candidatus Eiseniibacteriota</taxon>
    </lineage>
</organism>
<dbReference type="AlphaFoldDB" id="A0A832MKS7"/>
<comment type="caution">
    <text evidence="1">The sequence shown here is derived from an EMBL/GenBank/DDBJ whole genome shotgun (WGS) entry which is preliminary data.</text>
</comment>
<sequence>MSDPLAAPLLRHARTGIHGRYLVRPARAAPPCPWLVGFHGQGQTADALMPALERCARRGHWLIASVQGLHRHYAGRSRAVVASWMTSQDRELAIRDNLEWVDTVLDALEREFGPPRAIVFAGFSQGVAMAYRAGLLGRRACAAVIAGCGDVPPELASGHDRPWPRVLAAAGTRDEWYTPARLAADADMLRALGADARALVFEGGHEWSDALTEAAGAVLDEVLRDAAT</sequence>
<dbReference type="SUPFAM" id="SSF53474">
    <property type="entry name" value="alpha/beta-Hydrolases"/>
    <property type="match status" value="1"/>
</dbReference>
<evidence type="ECO:0000313" key="1">
    <source>
        <dbReference type="EMBL" id="HGZ42765.1"/>
    </source>
</evidence>